<gene>
    <name evidence="9" type="ORF">EXM22_06315</name>
</gene>
<keyword evidence="10" id="KW-1185">Reference proteome</keyword>
<dbReference type="GO" id="GO:0005886">
    <property type="term" value="C:plasma membrane"/>
    <property type="evidence" value="ECO:0007669"/>
    <property type="project" value="UniProtKB-SubCell"/>
</dbReference>
<feature type="domain" description="Glycine transporter" evidence="8">
    <location>
        <begin position="93"/>
        <end position="165"/>
    </location>
</feature>
<dbReference type="EMBL" id="CP036150">
    <property type="protein sequence ID" value="QEN07619.1"/>
    <property type="molecule type" value="Genomic_DNA"/>
</dbReference>
<keyword evidence="3" id="KW-1003">Cell membrane</keyword>
<evidence type="ECO:0000256" key="6">
    <source>
        <dbReference type="ARBA" id="ARBA00023136"/>
    </source>
</evidence>
<feature type="domain" description="Glycine transporter" evidence="8">
    <location>
        <begin position="7"/>
        <end position="77"/>
    </location>
</feature>
<dbReference type="AlphaFoldDB" id="A0A5C1QKA1"/>
<feature type="transmembrane region" description="Helical" evidence="7">
    <location>
        <begin position="150"/>
        <end position="167"/>
    </location>
</feature>
<reference evidence="9 10" key="1">
    <citation type="submission" date="2019-02" db="EMBL/GenBank/DDBJ databases">
        <title>Complete Genome Sequence and Methylome Analysis of free living Spirochaetas.</title>
        <authorList>
            <person name="Fomenkov A."/>
            <person name="Dubinina G."/>
            <person name="Leshcheva N."/>
            <person name="Mikheeva N."/>
            <person name="Grabovich M."/>
            <person name="Vincze T."/>
            <person name="Roberts R.J."/>
        </authorList>
    </citation>
    <scope>NUCLEOTIDE SEQUENCE [LARGE SCALE GENOMIC DNA]</scope>
    <source>
        <strain evidence="9 10">K2</strain>
    </source>
</reference>
<organism evidence="9 10">
    <name type="scientific">Oceanispirochaeta crateris</name>
    <dbReference type="NCBI Taxonomy" id="2518645"/>
    <lineage>
        <taxon>Bacteria</taxon>
        <taxon>Pseudomonadati</taxon>
        <taxon>Spirochaetota</taxon>
        <taxon>Spirochaetia</taxon>
        <taxon>Spirochaetales</taxon>
        <taxon>Spirochaetaceae</taxon>
        <taxon>Oceanispirochaeta</taxon>
    </lineage>
</organism>
<dbReference type="Pfam" id="PF03458">
    <property type="entry name" value="Gly_transporter"/>
    <property type="match status" value="2"/>
</dbReference>
<keyword evidence="4 7" id="KW-0812">Transmembrane</keyword>
<feature type="transmembrane region" description="Helical" evidence="7">
    <location>
        <begin position="173"/>
        <end position="195"/>
    </location>
</feature>
<evidence type="ECO:0000313" key="10">
    <source>
        <dbReference type="Proteomes" id="UP000324209"/>
    </source>
</evidence>
<evidence type="ECO:0000256" key="5">
    <source>
        <dbReference type="ARBA" id="ARBA00022989"/>
    </source>
</evidence>
<dbReference type="InterPro" id="IPR005115">
    <property type="entry name" value="Gly_transporter"/>
</dbReference>
<feature type="transmembrane region" description="Helical" evidence="7">
    <location>
        <begin position="61"/>
        <end position="78"/>
    </location>
</feature>
<evidence type="ECO:0000256" key="7">
    <source>
        <dbReference type="SAM" id="Phobius"/>
    </source>
</evidence>
<feature type="transmembrane region" description="Helical" evidence="7">
    <location>
        <begin position="90"/>
        <end position="107"/>
    </location>
</feature>
<evidence type="ECO:0000256" key="2">
    <source>
        <dbReference type="ARBA" id="ARBA00008193"/>
    </source>
</evidence>
<dbReference type="RefSeq" id="WP_149485699.1">
    <property type="nucleotide sequence ID" value="NZ_CP036150.1"/>
</dbReference>
<accession>A0A5C1QKA1</accession>
<feature type="transmembrane region" description="Helical" evidence="7">
    <location>
        <begin position="119"/>
        <end position="138"/>
    </location>
</feature>
<dbReference type="PANTHER" id="PTHR30506:SF3">
    <property type="entry name" value="UPF0126 INNER MEMBRANE PROTEIN YADS-RELATED"/>
    <property type="match status" value="1"/>
</dbReference>
<keyword evidence="6 7" id="KW-0472">Membrane</keyword>
<sequence length="209" mass="23216">MIEYILGQAAVAVFAITGVLGAIRKDRDILGLVVLGVITAIGGGTLRDTILNTSVFWVQDFNYILVSIIASVLIFFLLKISKINEARYRMLLYFDALGVAYFCIQAFEKTINLGYSYPVALIMAMITGMGGGVMRDVLTGRPNLLITKELYASPALLGILLYILLKLNLPDSHIPSITAISFIFLFRSLAVYFHLQMPSWLVNKRENDQ</sequence>
<evidence type="ECO:0000256" key="3">
    <source>
        <dbReference type="ARBA" id="ARBA00022475"/>
    </source>
</evidence>
<evidence type="ECO:0000256" key="4">
    <source>
        <dbReference type="ARBA" id="ARBA00022692"/>
    </source>
</evidence>
<evidence type="ECO:0000313" key="9">
    <source>
        <dbReference type="EMBL" id="QEN07619.1"/>
    </source>
</evidence>
<feature type="transmembrane region" description="Helical" evidence="7">
    <location>
        <begin position="30"/>
        <end position="46"/>
    </location>
</feature>
<dbReference type="Proteomes" id="UP000324209">
    <property type="component" value="Chromosome"/>
</dbReference>
<name>A0A5C1QKA1_9SPIO</name>
<protein>
    <submittedName>
        <fullName evidence="9">Trimeric intracellular cation channel family protein</fullName>
    </submittedName>
</protein>
<comment type="subcellular location">
    <subcellularLocation>
        <location evidence="1">Cell membrane</location>
        <topology evidence="1">Multi-pass membrane protein</topology>
    </subcellularLocation>
</comment>
<dbReference type="KEGG" id="ock:EXM22_06315"/>
<keyword evidence="5 7" id="KW-1133">Transmembrane helix</keyword>
<feature type="transmembrane region" description="Helical" evidence="7">
    <location>
        <begin position="6"/>
        <end position="23"/>
    </location>
</feature>
<dbReference type="PANTHER" id="PTHR30506">
    <property type="entry name" value="INNER MEMBRANE PROTEIN"/>
    <property type="match status" value="1"/>
</dbReference>
<evidence type="ECO:0000256" key="1">
    <source>
        <dbReference type="ARBA" id="ARBA00004651"/>
    </source>
</evidence>
<proteinExistence type="inferred from homology"/>
<evidence type="ECO:0000259" key="8">
    <source>
        <dbReference type="Pfam" id="PF03458"/>
    </source>
</evidence>
<comment type="similarity">
    <text evidence="2">Belongs to the UPF0126 family.</text>
</comment>
<dbReference type="OrthoDB" id="369092at2"/>